<sequence length="24" mass="2679">MFELVPAIPSHINKERNLGLQKGS</sequence>
<reference evidence="1" key="1">
    <citation type="submission" date="2014-09" db="EMBL/GenBank/DDBJ databases">
        <authorList>
            <person name="Magalhaes I.L.F."/>
            <person name="Oliveira U."/>
            <person name="Santos F.R."/>
            <person name="Vidigal T.H.D.A."/>
            <person name="Brescovit A.D."/>
            <person name="Santos A.J."/>
        </authorList>
    </citation>
    <scope>NUCLEOTIDE SEQUENCE</scope>
    <source>
        <tissue evidence="1">Shoot tissue taken approximately 20 cm above the soil surface</tissue>
    </source>
</reference>
<evidence type="ECO:0000313" key="1">
    <source>
        <dbReference type="EMBL" id="JAD61194.1"/>
    </source>
</evidence>
<name>A0A0A9BB62_ARUDO</name>
<dbReference type="AlphaFoldDB" id="A0A0A9BB62"/>
<accession>A0A0A9BB62</accession>
<dbReference type="EMBL" id="GBRH01236701">
    <property type="protein sequence ID" value="JAD61194.1"/>
    <property type="molecule type" value="Transcribed_RNA"/>
</dbReference>
<organism evidence="1">
    <name type="scientific">Arundo donax</name>
    <name type="common">Giant reed</name>
    <name type="synonym">Donax arundinaceus</name>
    <dbReference type="NCBI Taxonomy" id="35708"/>
    <lineage>
        <taxon>Eukaryota</taxon>
        <taxon>Viridiplantae</taxon>
        <taxon>Streptophyta</taxon>
        <taxon>Embryophyta</taxon>
        <taxon>Tracheophyta</taxon>
        <taxon>Spermatophyta</taxon>
        <taxon>Magnoliopsida</taxon>
        <taxon>Liliopsida</taxon>
        <taxon>Poales</taxon>
        <taxon>Poaceae</taxon>
        <taxon>PACMAD clade</taxon>
        <taxon>Arundinoideae</taxon>
        <taxon>Arundineae</taxon>
        <taxon>Arundo</taxon>
    </lineage>
</organism>
<protein>
    <submittedName>
        <fullName evidence="1">Uncharacterized protein</fullName>
    </submittedName>
</protein>
<reference evidence="1" key="2">
    <citation type="journal article" date="2015" name="Data Brief">
        <title>Shoot transcriptome of the giant reed, Arundo donax.</title>
        <authorList>
            <person name="Barrero R.A."/>
            <person name="Guerrero F.D."/>
            <person name="Moolhuijzen P."/>
            <person name="Goolsby J.A."/>
            <person name="Tidwell J."/>
            <person name="Bellgard S.E."/>
            <person name="Bellgard M.I."/>
        </authorList>
    </citation>
    <scope>NUCLEOTIDE SEQUENCE</scope>
    <source>
        <tissue evidence="1">Shoot tissue taken approximately 20 cm above the soil surface</tissue>
    </source>
</reference>
<proteinExistence type="predicted"/>